<name>A0ABM7RRN0_9PSED</name>
<accession>A0ABM7RRN0</accession>
<dbReference type="EMBL" id="AP017423">
    <property type="protein sequence ID" value="BCX67983.1"/>
    <property type="molecule type" value="Genomic_DNA"/>
</dbReference>
<evidence type="ECO:0000313" key="1">
    <source>
        <dbReference type="EMBL" id="BCX67983.1"/>
    </source>
</evidence>
<evidence type="ECO:0000313" key="2">
    <source>
        <dbReference type="Proteomes" id="UP000218595"/>
    </source>
</evidence>
<protein>
    <submittedName>
        <fullName evidence="1">Uncharacterized protein</fullName>
    </submittedName>
</protein>
<organism evidence="1 2">
    <name type="scientific">Pseudomonas izuensis</name>
    <dbReference type="NCBI Taxonomy" id="2684212"/>
    <lineage>
        <taxon>Bacteria</taxon>
        <taxon>Pseudomonadati</taxon>
        <taxon>Pseudomonadota</taxon>
        <taxon>Gammaproteobacteria</taxon>
        <taxon>Pseudomonadales</taxon>
        <taxon>Pseudomonadaceae</taxon>
        <taxon>Pseudomonas</taxon>
    </lineage>
</organism>
<reference evidence="1 2" key="1">
    <citation type="submission" date="2016-04" db="EMBL/GenBank/DDBJ databases">
        <title>Complete genome sequence of Pseudomonas sp. LAB-08 isolated from TCE contaminated aquifer soil.</title>
        <authorList>
            <person name="Dohra H."/>
            <person name="Suzuki K."/>
            <person name="Fatma A."/>
            <person name="Inuzuka Y."/>
            <person name="Honjo M."/>
            <person name="Tashiro Y."/>
            <person name="Futamata H."/>
        </authorList>
    </citation>
    <scope>NUCLEOTIDE SEQUENCE [LARGE SCALE GENOMIC DNA]</scope>
    <source>
        <strain evidence="1 2">LAB-08</strain>
    </source>
</reference>
<gene>
    <name evidence="1" type="ORF">LAB08_R26220</name>
</gene>
<proteinExistence type="predicted"/>
<sequence length="396" mass="45836">MANKNELISAIHTVEGNKYSRIASLIIEHYLSGKLKESLFRHGYAEAQTGWVIEKLALSSNIEKSSEDENWYRLISPTTPLTSVDEAVIGTFSRTGRHFFSVEYKNLPIDFNRKKFNIKVTELFPLNKTTSTPTPIPSLQTKLDAYIADKNFTTAPNRLLTKWFHHFDIDDLYLVFLQRCIMNSMENCVDIDAIALCTNKEKLTLLEFKRKYPASGACTFPDRFTNTFQNVSSVVAYITTKMNEFKNSLINVQDYEEKSKLLKNKFNQLCSSKNINKYNKIPEEFYCGLDWSHYQILKMCNEVNVTYKYLIWNFNPCNIVREEKKSEKYENDILNQLLDLQSFKHKHHSFLYATLSHTDAKGLTFTEGSDSGALTKDVRLQVIFSLKPKQKSTFVT</sequence>
<dbReference type="RefSeq" id="WP_096511795.1">
    <property type="nucleotide sequence ID" value="NZ_AP017423.2"/>
</dbReference>
<keyword evidence="2" id="KW-1185">Reference proteome</keyword>
<dbReference type="Proteomes" id="UP000218595">
    <property type="component" value="Chromosome"/>
</dbReference>